<dbReference type="Gene3D" id="3.40.50.300">
    <property type="entry name" value="P-loop containing nucleotide triphosphate hydrolases"/>
    <property type="match status" value="1"/>
</dbReference>
<dbReference type="Proteomes" id="UP000821837">
    <property type="component" value="Unassembled WGS sequence"/>
</dbReference>
<gene>
    <name evidence="2" type="ORF">HPB52_008072</name>
</gene>
<sequence length="125" mass="13605">MRTQAETNEFRKANQVTVRGRGVPTPVLGLHEAYFPECVAEAAYALSYGPLTALQSQCWPVALHGRDLHAIAHTRAAAAPTNPMNRPRPRCARTCSEPRGGRENSTASFGLGEVHRCPFRVPVLG</sequence>
<feature type="region of interest" description="Disordered" evidence="1">
    <location>
        <begin position="77"/>
        <end position="107"/>
    </location>
</feature>
<reference evidence="2" key="2">
    <citation type="submission" date="2021-09" db="EMBL/GenBank/DDBJ databases">
        <authorList>
            <person name="Jia N."/>
            <person name="Wang J."/>
            <person name="Shi W."/>
            <person name="Du L."/>
            <person name="Sun Y."/>
            <person name="Zhan W."/>
            <person name="Jiang J."/>
            <person name="Wang Q."/>
            <person name="Zhang B."/>
            <person name="Ji P."/>
            <person name="Sakyi L.B."/>
            <person name="Cui X."/>
            <person name="Yuan T."/>
            <person name="Jiang B."/>
            <person name="Yang W."/>
            <person name="Lam T.T.-Y."/>
            <person name="Chang Q."/>
            <person name="Ding S."/>
            <person name="Wang X."/>
            <person name="Zhu J."/>
            <person name="Ruan X."/>
            <person name="Zhao L."/>
            <person name="Wei J."/>
            <person name="Que T."/>
            <person name="Du C."/>
            <person name="Cheng J."/>
            <person name="Dai P."/>
            <person name="Han X."/>
            <person name="Huang E."/>
            <person name="Gao Y."/>
            <person name="Liu J."/>
            <person name="Shao H."/>
            <person name="Ye R."/>
            <person name="Li L."/>
            <person name="Wei W."/>
            <person name="Wang X."/>
            <person name="Wang C."/>
            <person name="Huo Q."/>
            <person name="Li W."/>
            <person name="Guo W."/>
            <person name="Chen H."/>
            <person name="Chen S."/>
            <person name="Zhou L."/>
            <person name="Zhou L."/>
            <person name="Ni X."/>
            <person name="Tian J."/>
            <person name="Zhou Y."/>
            <person name="Sheng Y."/>
            <person name="Liu T."/>
            <person name="Pan Y."/>
            <person name="Xia L."/>
            <person name="Li J."/>
            <person name="Zhao F."/>
            <person name="Cao W."/>
        </authorList>
    </citation>
    <scope>NUCLEOTIDE SEQUENCE</scope>
    <source>
        <strain evidence="2">Rsan-2018</strain>
        <tissue evidence="2">Larvae</tissue>
    </source>
</reference>
<accession>A0A9D4PB22</accession>
<proteinExistence type="predicted"/>
<dbReference type="InterPro" id="IPR027417">
    <property type="entry name" value="P-loop_NTPase"/>
</dbReference>
<protein>
    <submittedName>
        <fullName evidence="2">Uncharacterized protein</fullName>
    </submittedName>
</protein>
<name>A0A9D4PB22_RHISA</name>
<organism evidence="2 3">
    <name type="scientific">Rhipicephalus sanguineus</name>
    <name type="common">Brown dog tick</name>
    <name type="synonym">Ixodes sanguineus</name>
    <dbReference type="NCBI Taxonomy" id="34632"/>
    <lineage>
        <taxon>Eukaryota</taxon>
        <taxon>Metazoa</taxon>
        <taxon>Ecdysozoa</taxon>
        <taxon>Arthropoda</taxon>
        <taxon>Chelicerata</taxon>
        <taxon>Arachnida</taxon>
        <taxon>Acari</taxon>
        <taxon>Parasitiformes</taxon>
        <taxon>Ixodida</taxon>
        <taxon>Ixodoidea</taxon>
        <taxon>Ixodidae</taxon>
        <taxon>Rhipicephalinae</taxon>
        <taxon>Rhipicephalus</taxon>
        <taxon>Rhipicephalus</taxon>
    </lineage>
</organism>
<reference evidence="2" key="1">
    <citation type="journal article" date="2020" name="Cell">
        <title>Large-Scale Comparative Analyses of Tick Genomes Elucidate Their Genetic Diversity and Vector Capacities.</title>
        <authorList>
            <consortium name="Tick Genome and Microbiome Consortium (TIGMIC)"/>
            <person name="Jia N."/>
            <person name="Wang J."/>
            <person name="Shi W."/>
            <person name="Du L."/>
            <person name="Sun Y."/>
            <person name="Zhan W."/>
            <person name="Jiang J.F."/>
            <person name="Wang Q."/>
            <person name="Zhang B."/>
            <person name="Ji P."/>
            <person name="Bell-Sakyi L."/>
            <person name="Cui X.M."/>
            <person name="Yuan T.T."/>
            <person name="Jiang B.G."/>
            <person name="Yang W.F."/>
            <person name="Lam T.T."/>
            <person name="Chang Q.C."/>
            <person name="Ding S.J."/>
            <person name="Wang X.J."/>
            <person name="Zhu J.G."/>
            <person name="Ruan X.D."/>
            <person name="Zhao L."/>
            <person name="Wei J.T."/>
            <person name="Ye R.Z."/>
            <person name="Que T.C."/>
            <person name="Du C.H."/>
            <person name="Zhou Y.H."/>
            <person name="Cheng J.X."/>
            <person name="Dai P.F."/>
            <person name="Guo W.B."/>
            <person name="Han X.H."/>
            <person name="Huang E.J."/>
            <person name="Li L.F."/>
            <person name="Wei W."/>
            <person name="Gao Y.C."/>
            <person name="Liu J.Z."/>
            <person name="Shao H.Z."/>
            <person name="Wang X."/>
            <person name="Wang C.C."/>
            <person name="Yang T.C."/>
            <person name="Huo Q.B."/>
            <person name="Li W."/>
            <person name="Chen H.Y."/>
            <person name="Chen S.E."/>
            <person name="Zhou L.G."/>
            <person name="Ni X.B."/>
            <person name="Tian J.H."/>
            <person name="Sheng Y."/>
            <person name="Liu T."/>
            <person name="Pan Y.S."/>
            <person name="Xia L.Y."/>
            <person name="Li J."/>
            <person name="Zhao F."/>
            <person name="Cao W.C."/>
        </authorList>
    </citation>
    <scope>NUCLEOTIDE SEQUENCE</scope>
    <source>
        <strain evidence="2">Rsan-2018</strain>
    </source>
</reference>
<keyword evidence="3" id="KW-1185">Reference proteome</keyword>
<evidence type="ECO:0000313" key="2">
    <source>
        <dbReference type="EMBL" id="KAH7935454.1"/>
    </source>
</evidence>
<evidence type="ECO:0000256" key="1">
    <source>
        <dbReference type="SAM" id="MobiDB-lite"/>
    </source>
</evidence>
<dbReference type="EMBL" id="JABSTV010001255">
    <property type="protein sequence ID" value="KAH7935454.1"/>
    <property type="molecule type" value="Genomic_DNA"/>
</dbReference>
<comment type="caution">
    <text evidence="2">The sequence shown here is derived from an EMBL/GenBank/DDBJ whole genome shotgun (WGS) entry which is preliminary data.</text>
</comment>
<dbReference type="AlphaFoldDB" id="A0A9D4PB22"/>
<dbReference type="SUPFAM" id="SSF52540">
    <property type="entry name" value="P-loop containing nucleoside triphosphate hydrolases"/>
    <property type="match status" value="1"/>
</dbReference>
<evidence type="ECO:0000313" key="3">
    <source>
        <dbReference type="Proteomes" id="UP000821837"/>
    </source>
</evidence>